<dbReference type="InterPro" id="IPR003680">
    <property type="entry name" value="Flavodoxin_fold"/>
</dbReference>
<dbReference type="GO" id="GO:0010181">
    <property type="term" value="F:FMN binding"/>
    <property type="evidence" value="ECO:0007669"/>
    <property type="project" value="UniProtKB-UniRule"/>
</dbReference>
<feature type="binding site" evidence="6">
    <location>
        <position position="9"/>
    </location>
    <ligand>
        <name>FMN</name>
        <dbReference type="ChEBI" id="CHEBI:58210"/>
    </ligand>
</feature>
<feature type="binding site" evidence="6">
    <location>
        <begin position="15"/>
        <end position="17"/>
    </location>
    <ligand>
        <name>FMN</name>
        <dbReference type="ChEBI" id="CHEBI:58210"/>
    </ligand>
</feature>
<evidence type="ECO:0000256" key="6">
    <source>
        <dbReference type="HAMAP-Rule" id="MF_01216"/>
    </source>
</evidence>
<comment type="function">
    <text evidence="6">Quinone reductase that provides resistance to thiol-specific stress caused by electrophilic quinones.</text>
</comment>
<dbReference type="RefSeq" id="WP_327787287.1">
    <property type="nucleotide sequence ID" value="NZ_JARGEQ010000001.1"/>
</dbReference>
<comment type="similarity">
    <text evidence="6">Belongs to the azoreductase type 1 family.</text>
</comment>
<proteinExistence type="inferred from homology"/>
<dbReference type="EC" id="1.7.1.17" evidence="6"/>
<dbReference type="InterPro" id="IPR023048">
    <property type="entry name" value="NADH:quinone_OxRdtase_FMN_depd"/>
</dbReference>
<comment type="catalytic activity">
    <reaction evidence="5">
        <text>N,N-dimethyl-1,4-phenylenediamine + anthranilate + 2 NAD(+) = 2-(4-dimethylaminophenyl)diazenylbenzoate + 2 NADH + 2 H(+)</text>
        <dbReference type="Rhea" id="RHEA:55872"/>
        <dbReference type="ChEBI" id="CHEBI:15378"/>
        <dbReference type="ChEBI" id="CHEBI:15783"/>
        <dbReference type="ChEBI" id="CHEBI:16567"/>
        <dbReference type="ChEBI" id="CHEBI:57540"/>
        <dbReference type="ChEBI" id="CHEBI:57945"/>
        <dbReference type="ChEBI" id="CHEBI:71579"/>
        <dbReference type="EC" id="1.7.1.17"/>
    </reaction>
    <physiologicalReaction direction="right-to-left" evidence="5">
        <dbReference type="Rhea" id="RHEA:55874"/>
    </physiologicalReaction>
</comment>
<evidence type="ECO:0000256" key="4">
    <source>
        <dbReference type="ARBA" id="ARBA00023027"/>
    </source>
</evidence>
<evidence type="ECO:0000256" key="2">
    <source>
        <dbReference type="ARBA" id="ARBA00022643"/>
    </source>
</evidence>
<sequence>MKLLHVDSSALGEASVSRELTAAVVEAQRRAAPGATVAYRDLAVSPPDHLSGELAQVVKFQKDEELSERQGAERALTDELVEEFVAADLVVIGAPMYNFSVPTQLKAWMDRIAQPGRTFRYTDQGAEGLARGKRVIIVSSRGGLYAGTPAEAMMDHQEAYLRAFLGFLGITDIAVVRAEGTALGEARRAEALDAARARIFELFAAKAA</sequence>
<evidence type="ECO:0000256" key="3">
    <source>
        <dbReference type="ARBA" id="ARBA00023002"/>
    </source>
</evidence>
<dbReference type="Pfam" id="PF02525">
    <property type="entry name" value="Flavodoxin_2"/>
    <property type="match status" value="1"/>
</dbReference>
<name>A0AAP3V110_9PROT</name>
<keyword evidence="3 6" id="KW-0560">Oxidoreductase</keyword>
<dbReference type="EMBL" id="JARGEQ010000001">
    <property type="protein sequence ID" value="MDF1584882.1"/>
    <property type="molecule type" value="Genomic_DNA"/>
</dbReference>
<comment type="caution">
    <text evidence="8">The sequence shown here is derived from an EMBL/GenBank/DDBJ whole genome shotgun (WGS) entry which is preliminary data.</text>
</comment>
<organism evidence="8 9">
    <name type="scientific">Marinimicrococcus flavescens</name>
    <dbReference type="NCBI Taxonomy" id="3031815"/>
    <lineage>
        <taxon>Bacteria</taxon>
        <taxon>Pseudomonadati</taxon>
        <taxon>Pseudomonadota</taxon>
        <taxon>Alphaproteobacteria</taxon>
        <taxon>Geminicoccales</taxon>
        <taxon>Geminicoccaceae</taxon>
        <taxon>Marinimicrococcus</taxon>
    </lineage>
</organism>
<dbReference type="InterPro" id="IPR050104">
    <property type="entry name" value="FMN-dep_NADH:Q_OxRdtase_AzoR1"/>
</dbReference>
<evidence type="ECO:0000256" key="1">
    <source>
        <dbReference type="ARBA" id="ARBA00022630"/>
    </source>
</evidence>
<comment type="cofactor">
    <cofactor evidence="6">
        <name>FMN</name>
        <dbReference type="ChEBI" id="CHEBI:58210"/>
    </cofactor>
    <text evidence="6">Binds 1 FMN per subunit.</text>
</comment>
<evidence type="ECO:0000313" key="9">
    <source>
        <dbReference type="Proteomes" id="UP001301140"/>
    </source>
</evidence>
<accession>A0AAP3V110</accession>
<dbReference type="GO" id="GO:0016652">
    <property type="term" value="F:oxidoreductase activity, acting on NAD(P)H as acceptor"/>
    <property type="evidence" value="ECO:0007669"/>
    <property type="project" value="UniProtKB-UniRule"/>
</dbReference>
<evidence type="ECO:0000259" key="7">
    <source>
        <dbReference type="Pfam" id="PF02525"/>
    </source>
</evidence>
<comment type="function">
    <text evidence="6">Also exhibits azoreductase activity. Catalyzes the reductive cleavage of the azo bond in aromatic azo compounds to the corresponding amines.</text>
</comment>
<dbReference type="PANTHER" id="PTHR43741:SF4">
    <property type="entry name" value="FMN-DEPENDENT NADH:QUINONE OXIDOREDUCTASE"/>
    <property type="match status" value="1"/>
</dbReference>
<keyword evidence="9" id="KW-1185">Reference proteome</keyword>
<feature type="binding site" evidence="6">
    <location>
        <begin position="96"/>
        <end position="99"/>
    </location>
    <ligand>
        <name>FMN</name>
        <dbReference type="ChEBI" id="CHEBI:58210"/>
    </ligand>
</feature>
<keyword evidence="1 6" id="KW-0285">Flavoprotein</keyword>
<dbReference type="EC" id="1.6.5.-" evidence="6"/>
<comment type="subunit">
    <text evidence="6">Homodimer.</text>
</comment>
<dbReference type="PANTHER" id="PTHR43741">
    <property type="entry name" value="FMN-DEPENDENT NADH-AZOREDUCTASE 1"/>
    <property type="match status" value="1"/>
</dbReference>
<keyword evidence="4 6" id="KW-0520">NAD</keyword>
<dbReference type="Gene3D" id="3.40.50.360">
    <property type="match status" value="1"/>
</dbReference>
<keyword evidence="2 6" id="KW-0288">FMN</keyword>
<comment type="catalytic activity">
    <reaction evidence="6">
        <text>2 a quinone + NADH + H(+) = 2 a 1,4-benzosemiquinone + NAD(+)</text>
        <dbReference type="Rhea" id="RHEA:65952"/>
        <dbReference type="ChEBI" id="CHEBI:15378"/>
        <dbReference type="ChEBI" id="CHEBI:57540"/>
        <dbReference type="ChEBI" id="CHEBI:57945"/>
        <dbReference type="ChEBI" id="CHEBI:132124"/>
        <dbReference type="ChEBI" id="CHEBI:134225"/>
    </reaction>
</comment>
<dbReference type="SUPFAM" id="SSF52218">
    <property type="entry name" value="Flavoproteins"/>
    <property type="match status" value="1"/>
</dbReference>
<dbReference type="GO" id="GO:0016655">
    <property type="term" value="F:oxidoreductase activity, acting on NAD(P)H, quinone or similar compound as acceptor"/>
    <property type="evidence" value="ECO:0007669"/>
    <property type="project" value="InterPro"/>
</dbReference>
<dbReference type="AlphaFoldDB" id="A0AAP3V110"/>
<feature type="domain" description="Flavodoxin-like fold" evidence="7">
    <location>
        <begin position="1"/>
        <end position="199"/>
    </location>
</feature>
<reference evidence="8 9" key="1">
    <citation type="submission" date="2023-03" db="EMBL/GenBank/DDBJ databases">
        <title>YIM 152171 draft genome.</title>
        <authorList>
            <person name="Yang Z."/>
        </authorList>
    </citation>
    <scope>NUCLEOTIDE SEQUENCE [LARGE SCALE GENOMIC DNA]</scope>
    <source>
        <strain evidence="8 9">YIM 152171</strain>
    </source>
</reference>
<evidence type="ECO:0000256" key="5">
    <source>
        <dbReference type="ARBA" id="ARBA00048542"/>
    </source>
</evidence>
<dbReference type="InterPro" id="IPR029039">
    <property type="entry name" value="Flavoprotein-like_sf"/>
</dbReference>
<protein>
    <recommendedName>
        <fullName evidence="6">FMN dependent NADH:quinone oxidoreductase</fullName>
        <ecNumber evidence="6">1.6.5.-</ecNumber>
    </recommendedName>
    <alternativeName>
        <fullName evidence="6">Azo-dye reductase</fullName>
    </alternativeName>
    <alternativeName>
        <fullName evidence="6">FMN-dependent NADH-azo compound oxidoreductase</fullName>
    </alternativeName>
    <alternativeName>
        <fullName evidence="6">FMN-dependent NADH-azoreductase</fullName>
        <ecNumber evidence="6">1.7.1.17</ecNumber>
    </alternativeName>
</protein>
<dbReference type="HAMAP" id="MF_01216">
    <property type="entry name" value="Azoreductase_type1"/>
    <property type="match status" value="1"/>
</dbReference>
<gene>
    <name evidence="6" type="primary">azoR</name>
    <name evidence="8" type="ORF">PZ740_00610</name>
</gene>
<evidence type="ECO:0000313" key="8">
    <source>
        <dbReference type="EMBL" id="MDF1584882.1"/>
    </source>
</evidence>
<dbReference type="GO" id="GO:0009055">
    <property type="term" value="F:electron transfer activity"/>
    <property type="evidence" value="ECO:0007669"/>
    <property type="project" value="UniProtKB-UniRule"/>
</dbReference>
<dbReference type="Proteomes" id="UP001301140">
    <property type="component" value="Unassembled WGS sequence"/>
</dbReference>
<feature type="binding site" evidence="6">
    <location>
        <begin position="140"/>
        <end position="143"/>
    </location>
    <ligand>
        <name>FMN</name>
        <dbReference type="ChEBI" id="CHEBI:58210"/>
    </ligand>
</feature>